<organism evidence="2 3">
    <name type="scientific">Ignelater luminosus</name>
    <name type="common">Cucubano</name>
    <name type="synonym">Pyrophorus luminosus</name>
    <dbReference type="NCBI Taxonomy" id="2038154"/>
    <lineage>
        <taxon>Eukaryota</taxon>
        <taxon>Metazoa</taxon>
        <taxon>Ecdysozoa</taxon>
        <taxon>Arthropoda</taxon>
        <taxon>Hexapoda</taxon>
        <taxon>Insecta</taxon>
        <taxon>Pterygota</taxon>
        <taxon>Neoptera</taxon>
        <taxon>Endopterygota</taxon>
        <taxon>Coleoptera</taxon>
        <taxon>Polyphaga</taxon>
        <taxon>Elateriformia</taxon>
        <taxon>Elateroidea</taxon>
        <taxon>Elateridae</taxon>
        <taxon>Agrypninae</taxon>
        <taxon>Pyrophorini</taxon>
        <taxon>Ignelater</taxon>
    </lineage>
</organism>
<sequence length="66" mass="7419">TKSKEANAERGIKTFRILRLEEDAASAELVLRDDDDTNLETDHPEDKNAACLLSDGQFSQDLRGER</sequence>
<feature type="non-terminal residue" evidence="2">
    <location>
        <position position="1"/>
    </location>
</feature>
<dbReference type="EMBL" id="VTPC01033345">
    <property type="protein sequence ID" value="KAF2891387.1"/>
    <property type="molecule type" value="Genomic_DNA"/>
</dbReference>
<dbReference type="Proteomes" id="UP000801492">
    <property type="component" value="Unassembled WGS sequence"/>
</dbReference>
<feature type="non-terminal residue" evidence="2">
    <location>
        <position position="66"/>
    </location>
</feature>
<accession>A0A8K0G7G2</accession>
<comment type="caution">
    <text evidence="2">The sequence shown here is derived from an EMBL/GenBank/DDBJ whole genome shotgun (WGS) entry which is preliminary data.</text>
</comment>
<evidence type="ECO:0000313" key="3">
    <source>
        <dbReference type="Proteomes" id="UP000801492"/>
    </source>
</evidence>
<name>A0A8K0G7G2_IGNLU</name>
<keyword evidence="3" id="KW-1185">Reference proteome</keyword>
<feature type="region of interest" description="Disordered" evidence="1">
    <location>
        <begin position="35"/>
        <end position="66"/>
    </location>
</feature>
<gene>
    <name evidence="2" type="ORF">ILUMI_14786</name>
</gene>
<evidence type="ECO:0000313" key="2">
    <source>
        <dbReference type="EMBL" id="KAF2891387.1"/>
    </source>
</evidence>
<protein>
    <submittedName>
        <fullName evidence="2">Uncharacterized protein</fullName>
    </submittedName>
</protein>
<proteinExistence type="predicted"/>
<evidence type="ECO:0000256" key="1">
    <source>
        <dbReference type="SAM" id="MobiDB-lite"/>
    </source>
</evidence>
<reference evidence="2" key="1">
    <citation type="submission" date="2019-08" db="EMBL/GenBank/DDBJ databases">
        <title>The genome of the North American firefly Photinus pyralis.</title>
        <authorList>
            <consortium name="Photinus pyralis genome working group"/>
            <person name="Fallon T.R."/>
            <person name="Sander Lower S.E."/>
            <person name="Weng J.-K."/>
        </authorList>
    </citation>
    <scope>NUCLEOTIDE SEQUENCE</scope>
    <source>
        <strain evidence="2">TRF0915ILg1</strain>
        <tissue evidence="2">Whole body</tissue>
    </source>
</reference>
<dbReference type="AlphaFoldDB" id="A0A8K0G7G2"/>